<keyword evidence="2" id="KW-1185">Reference proteome</keyword>
<dbReference type="Proteomes" id="UP001059295">
    <property type="component" value="Chromosome"/>
</dbReference>
<evidence type="ECO:0000313" key="1">
    <source>
        <dbReference type="EMBL" id="UWN56784.1"/>
    </source>
</evidence>
<name>A0ABY5UZ70_9BACT</name>
<proteinExistence type="predicted"/>
<accession>A0ABY5UZ70</accession>
<dbReference type="RefSeq" id="WP_187119332.1">
    <property type="nucleotide sequence ID" value="NZ_CP102294.1"/>
</dbReference>
<organism evidence="1 2">
    <name type="scientific">Alistipes ihumii AP11</name>
    <dbReference type="NCBI Taxonomy" id="1211813"/>
    <lineage>
        <taxon>Bacteria</taxon>
        <taxon>Pseudomonadati</taxon>
        <taxon>Bacteroidota</taxon>
        <taxon>Bacteroidia</taxon>
        <taxon>Bacteroidales</taxon>
        <taxon>Rikenellaceae</taxon>
        <taxon>Alistipes</taxon>
    </lineage>
</organism>
<evidence type="ECO:0000313" key="2">
    <source>
        <dbReference type="Proteomes" id="UP001059295"/>
    </source>
</evidence>
<reference evidence="1" key="1">
    <citation type="journal article" date="2022" name="Cell">
        <title>Design, construction, and in vivo augmentation of a complex gut microbiome.</title>
        <authorList>
            <person name="Cheng A.G."/>
            <person name="Ho P.Y."/>
            <person name="Aranda-Diaz A."/>
            <person name="Jain S."/>
            <person name="Yu F.B."/>
            <person name="Meng X."/>
            <person name="Wang M."/>
            <person name="Iakiviak M."/>
            <person name="Nagashima K."/>
            <person name="Zhao A."/>
            <person name="Murugkar P."/>
            <person name="Patil A."/>
            <person name="Atabakhsh K."/>
            <person name="Weakley A."/>
            <person name="Yan J."/>
            <person name="Brumbaugh A.R."/>
            <person name="Higginbottom S."/>
            <person name="Dimas A."/>
            <person name="Shiver A.L."/>
            <person name="Deutschbauer A."/>
            <person name="Neff N."/>
            <person name="Sonnenburg J.L."/>
            <person name="Huang K.C."/>
            <person name="Fischbach M.A."/>
        </authorList>
    </citation>
    <scope>NUCLEOTIDE SEQUENCE</scope>
    <source>
        <strain evidence="1">AP11</strain>
    </source>
</reference>
<protein>
    <submittedName>
        <fullName evidence="1">Uncharacterized protein</fullName>
    </submittedName>
</protein>
<gene>
    <name evidence="1" type="ORF">NQ491_09005</name>
</gene>
<dbReference type="EMBL" id="CP102294">
    <property type="protein sequence ID" value="UWN56784.1"/>
    <property type="molecule type" value="Genomic_DNA"/>
</dbReference>
<dbReference type="GeneID" id="82891869"/>
<sequence>MKFKQKGAESAFLLNMTVRTQECPVPLSEYGDGTPGFRERREFSLLG</sequence>